<keyword evidence="2" id="KW-1185">Reference proteome</keyword>
<dbReference type="Gene3D" id="3.40.50.150">
    <property type="entry name" value="Vaccinia Virus protein VP39"/>
    <property type="match status" value="1"/>
</dbReference>
<dbReference type="AlphaFoldDB" id="A0A518ITN5"/>
<dbReference type="CDD" id="cd02440">
    <property type="entry name" value="AdoMet_MTases"/>
    <property type="match status" value="1"/>
</dbReference>
<sequence length="246" mass="27766">MFLANPPEYSQLESEFAWEKTHFAERQRRETAEPVMTRVSSFAKNVKSFIAPKRNKIASVAFDVMQTQDHSKPLKVLDIGCGWGDLMLEVHCRFAQLGRDVLPIGIEVSKELALLSEEKIAPIGGKVICANAIDGISDLEPDSIDLALMSSFLEHECQPLQLLQRLHTVLAPNGAVVLKVPNFDCWNRLIRGRKWCGFRYPDHVNYFTPKTLQRLAHESQFAVARQNVLDKFPLSDNMYAVLAKSA</sequence>
<dbReference type="EMBL" id="CP036318">
    <property type="protein sequence ID" value="QDV56447.1"/>
    <property type="molecule type" value="Genomic_DNA"/>
</dbReference>
<reference evidence="1 2" key="1">
    <citation type="submission" date="2019-02" db="EMBL/GenBank/DDBJ databases">
        <title>Deep-cultivation of Planctomycetes and their phenomic and genomic characterization uncovers novel biology.</title>
        <authorList>
            <person name="Wiegand S."/>
            <person name="Jogler M."/>
            <person name="Boedeker C."/>
            <person name="Pinto D."/>
            <person name="Vollmers J."/>
            <person name="Rivas-Marin E."/>
            <person name="Kohn T."/>
            <person name="Peeters S.H."/>
            <person name="Heuer A."/>
            <person name="Rast P."/>
            <person name="Oberbeckmann S."/>
            <person name="Bunk B."/>
            <person name="Jeske O."/>
            <person name="Meyerdierks A."/>
            <person name="Storesund J.E."/>
            <person name="Kallscheuer N."/>
            <person name="Luecker S."/>
            <person name="Lage O.M."/>
            <person name="Pohl T."/>
            <person name="Merkel B.J."/>
            <person name="Hornburger P."/>
            <person name="Mueller R.-W."/>
            <person name="Bruemmer F."/>
            <person name="Labrenz M."/>
            <person name="Spormann A.M."/>
            <person name="Op den Camp H."/>
            <person name="Overmann J."/>
            <person name="Amann R."/>
            <person name="Jetten M.S.M."/>
            <person name="Mascher T."/>
            <person name="Medema M.H."/>
            <person name="Devos D.P."/>
            <person name="Kaster A.-K."/>
            <person name="Ovreas L."/>
            <person name="Rohde M."/>
            <person name="Galperin M.Y."/>
            <person name="Jogler C."/>
        </authorList>
    </citation>
    <scope>NUCLEOTIDE SEQUENCE [LARGE SCALE GENOMIC DNA]</scope>
    <source>
        <strain evidence="1 2">Mal33</strain>
    </source>
</reference>
<evidence type="ECO:0000313" key="1">
    <source>
        <dbReference type="EMBL" id="QDV56447.1"/>
    </source>
</evidence>
<evidence type="ECO:0000313" key="2">
    <source>
        <dbReference type="Proteomes" id="UP000316770"/>
    </source>
</evidence>
<accession>A0A518ITN5</accession>
<evidence type="ECO:0008006" key="3">
    <source>
        <dbReference type="Google" id="ProtNLM"/>
    </source>
</evidence>
<organism evidence="1 2">
    <name type="scientific">Rosistilla oblonga</name>
    <dbReference type="NCBI Taxonomy" id="2527990"/>
    <lineage>
        <taxon>Bacteria</taxon>
        <taxon>Pseudomonadati</taxon>
        <taxon>Planctomycetota</taxon>
        <taxon>Planctomycetia</taxon>
        <taxon>Pirellulales</taxon>
        <taxon>Pirellulaceae</taxon>
        <taxon>Rosistilla</taxon>
    </lineage>
</organism>
<dbReference type="SUPFAM" id="SSF53335">
    <property type="entry name" value="S-adenosyl-L-methionine-dependent methyltransferases"/>
    <property type="match status" value="1"/>
</dbReference>
<proteinExistence type="predicted"/>
<dbReference type="RefSeq" id="WP_232530175.1">
    <property type="nucleotide sequence ID" value="NZ_CP036318.1"/>
</dbReference>
<dbReference type="Pfam" id="PF13489">
    <property type="entry name" value="Methyltransf_23"/>
    <property type="match status" value="1"/>
</dbReference>
<dbReference type="InterPro" id="IPR029063">
    <property type="entry name" value="SAM-dependent_MTases_sf"/>
</dbReference>
<dbReference type="Proteomes" id="UP000316770">
    <property type="component" value="Chromosome"/>
</dbReference>
<protein>
    <recommendedName>
        <fullName evidence="3">Methyltransferase domain-containing protein</fullName>
    </recommendedName>
</protein>
<name>A0A518ITN5_9BACT</name>
<gene>
    <name evidence="1" type="ORF">Mal33_24370</name>
</gene>